<dbReference type="OrthoDB" id="524326at2759"/>
<dbReference type="Proteomes" id="UP000720189">
    <property type="component" value="Unassembled WGS sequence"/>
</dbReference>
<evidence type="ECO:0008006" key="4">
    <source>
        <dbReference type="Google" id="ProtNLM"/>
    </source>
</evidence>
<feature type="compositionally biased region" description="Polar residues" evidence="1">
    <location>
        <begin position="248"/>
        <end position="261"/>
    </location>
</feature>
<evidence type="ECO:0000256" key="1">
    <source>
        <dbReference type="SAM" id="MobiDB-lite"/>
    </source>
</evidence>
<comment type="caution">
    <text evidence="2">The sequence shown here is derived from an EMBL/GenBank/DDBJ whole genome shotgun (WGS) entry which is preliminary data.</text>
</comment>
<feature type="region of interest" description="Disordered" evidence="1">
    <location>
        <begin position="245"/>
        <end position="267"/>
    </location>
</feature>
<dbReference type="GeneID" id="70221013"/>
<proteinExistence type="predicted"/>
<name>A0A9P9R7E0_FUSRE</name>
<evidence type="ECO:0000313" key="3">
    <source>
        <dbReference type="Proteomes" id="UP000720189"/>
    </source>
</evidence>
<protein>
    <recommendedName>
        <fullName evidence="4">Fungal N-terminal domain-containing protein</fullName>
    </recommendedName>
</protein>
<evidence type="ECO:0000313" key="2">
    <source>
        <dbReference type="EMBL" id="KAH7269076.1"/>
    </source>
</evidence>
<sequence length="698" mass="77700">MDGLSVAASCVALIQASDKTFGVVSQFIRDCKDAKDDLVSVNQELSALRRTLGLLQDLIPVGCDFADSDVTKNTISDIKEIIISSLNVARDIDGVLLGHEGRLAAVNWATRGKRKVSRFKTSLETNRRALNLAVDVITYATSKDIKNNTMNILDDTTHIKGGVSSIEARIRNLEAKIEASYIPGPYSYMMKNYLNDISSVAGSVCGMSSRPASPEVETSQIPDCGDCSAESDDLAYFDAIWQDPTPDEANTQGKQPASPGQKNADRISMPFPRLSVHATSTSDLERLLARIKSCPYVSQRRQSLPVELDHQSSDFRSCMLPSDGATLLWKADKRPFRTYDICSGEVAELPPPAINPTNQLVGPAWFSELEILTTDASLLMVRQTPRHSHWTIYDRRTGKTILPIQNQELWGHLSIIQISNNCSLLTLSTYDEGCWLVKVQRLDRPYGRQIIRSQYKKLLQSGGAEVFALSHRSQTVTALDNEYRPKLLTWKLHSEWFVDKELDALPEVQWPDEIKLKPKRAFHGYALGIASAGDTVVVMTRTRDFDPGGIRRRTTAIAVFGYDLPSGAMKFRHIFRNGKVPGDGSSSSARGVFDTDGKISADGKLLMISRAIEVAVEKQDPSNAEPSSSQERRFTTETKILQIQGMRLVHRFENKPSHLCIFTPNFDKFARLEKDPQSGEDIPRTFLKIYTHKGSLEN</sequence>
<accession>A0A9P9R7E0</accession>
<keyword evidence="3" id="KW-1185">Reference proteome</keyword>
<organism evidence="2 3">
    <name type="scientific">Fusarium redolens</name>
    <dbReference type="NCBI Taxonomy" id="48865"/>
    <lineage>
        <taxon>Eukaryota</taxon>
        <taxon>Fungi</taxon>
        <taxon>Dikarya</taxon>
        <taxon>Ascomycota</taxon>
        <taxon>Pezizomycotina</taxon>
        <taxon>Sordariomycetes</taxon>
        <taxon>Hypocreomycetidae</taxon>
        <taxon>Hypocreales</taxon>
        <taxon>Nectriaceae</taxon>
        <taxon>Fusarium</taxon>
        <taxon>Fusarium redolens species complex</taxon>
    </lineage>
</organism>
<gene>
    <name evidence="2" type="ORF">BKA55DRAFT_547732</name>
</gene>
<dbReference type="EMBL" id="JAGMUX010000001">
    <property type="protein sequence ID" value="KAH7269076.1"/>
    <property type="molecule type" value="Genomic_DNA"/>
</dbReference>
<reference evidence="2" key="1">
    <citation type="journal article" date="2021" name="Nat. Commun.">
        <title>Genetic determinants of endophytism in the Arabidopsis root mycobiome.</title>
        <authorList>
            <person name="Mesny F."/>
            <person name="Miyauchi S."/>
            <person name="Thiergart T."/>
            <person name="Pickel B."/>
            <person name="Atanasova L."/>
            <person name="Karlsson M."/>
            <person name="Huettel B."/>
            <person name="Barry K.W."/>
            <person name="Haridas S."/>
            <person name="Chen C."/>
            <person name="Bauer D."/>
            <person name="Andreopoulos W."/>
            <person name="Pangilinan J."/>
            <person name="LaButti K."/>
            <person name="Riley R."/>
            <person name="Lipzen A."/>
            <person name="Clum A."/>
            <person name="Drula E."/>
            <person name="Henrissat B."/>
            <person name="Kohler A."/>
            <person name="Grigoriev I.V."/>
            <person name="Martin F.M."/>
            <person name="Hacquard S."/>
        </authorList>
    </citation>
    <scope>NUCLEOTIDE SEQUENCE</scope>
    <source>
        <strain evidence="2">MPI-CAGE-AT-0023</strain>
    </source>
</reference>
<dbReference type="RefSeq" id="XP_046055844.1">
    <property type="nucleotide sequence ID" value="XM_046191059.1"/>
</dbReference>
<dbReference type="AlphaFoldDB" id="A0A9P9R7E0"/>